<dbReference type="STRING" id="766136.BHF68_05435"/>
<dbReference type="AlphaFoldDB" id="A0A1E5G370"/>
<dbReference type="Proteomes" id="UP000094296">
    <property type="component" value="Unassembled WGS sequence"/>
</dbReference>
<comment type="caution">
    <text evidence="3">The sequence shown here is derived from an EMBL/GenBank/DDBJ whole genome shotgun (WGS) entry which is preliminary data.</text>
</comment>
<dbReference type="PRINTS" id="PR00111">
    <property type="entry name" value="ABHYDROLASE"/>
</dbReference>
<gene>
    <name evidence="3" type="ORF">BHF68_05435</name>
</gene>
<organism evidence="3 4">
    <name type="scientific">Desulfuribacillus alkaliarsenatis</name>
    <dbReference type="NCBI Taxonomy" id="766136"/>
    <lineage>
        <taxon>Bacteria</taxon>
        <taxon>Bacillati</taxon>
        <taxon>Bacillota</taxon>
        <taxon>Desulfuribacillia</taxon>
        <taxon>Desulfuribacillales</taxon>
        <taxon>Desulfuribacillaceae</taxon>
        <taxon>Desulfuribacillus</taxon>
    </lineage>
</organism>
<dbReference type="Gene3D" id="3.40.50.1820">
    <property type="entry name" value="alpha/beta hydrolase"/>
    <property type="match status" value="1"/>
</dbReference>
<dbReference type="InterPro" id="IPR029058">
    <property type="entry name" value="AB_hydrolase_fold"/>
</dbReference>
<sequence length="354" mass="39529">MHHKKANTLKRRRRAMIIVGTIFLTILAGLTIWILIAGPKLPPETDAIIDEVLNNELPELFVGKTGVVTSDGLDIWYECISPEGQSKGTVLLNIGMGGSALDWPPKFVREFVDSGYQVIRYDQRGTGMSDWVADWDNKNPYSLVDMAGDAVAVLDSLEINEAHIVGLSMGGMISQEIAINHPDRVTTLTLMLTTGHHIDPELPGLTSRYFISSMVKGIPFLKYRIAGGEKNLIKGRIAQTISGLGYDVDIKEIAEVALYDLRKRKGFNFKGVLQHRKAVDVTPSRYEKLETVDIPTLVIHGTEDQFMPIEHGKKLVEIIPNAKGLWIDDMGHIFPFTDMDEIMKDIIRHLETVK</sequence>
<dbReference type="InterPro" id="IPR050471">
    <property type="entry name" value="AB_hydrolase"/>
</dbReference>
<accession>A0A1E5G370</accession>
<proteinExistence type="predicted"/>
<dbReference type="RefSeq" id="WP_069643088.1">
    <property type="nucleotide sequence ID" value="NZ_MIJE01000022.1"/>
</dbReference>
<dbReference type="InterPro" id="IPR000073">
    <property type="entry name" value="AB_hydrolase_1"/>
</dbReference>
<keyword evidence="1" id="KW-1133">Transmembrane helix</keyword>
<evidence type="ECO:0000259" key="2">
    <source>
        <dbReference type="Pfam" id="PF00561"/>
    </source>
</evidence>
<evidence type="ECO:0000256" key="1">
    <source>
        <dbReference type="SAM" id="Phobius"/>
    </source>
</evidence>
<dbReference type="SUPFAM" id="SSF53474">
    <property type="entry name" value="alpha/beta-Hydrolases"/>
    <property type="match status" value="1"/>
</dbReference>
<dbReference type="PANTHER" id="PTHR43433">
    <property type="entry name" value="HYDROLASE, ALPHA/BETA FOLD FAMILY PROTEIN"/>
    <property type="match status" value="1"/>
</dbReference>
<feature type="transmembrane region" description="Helical" evidence="1">
    <location>
        <begin position="15"/>
        <end position="36"/>
    </location>
</feature>
<protein>
    <recommendedName>
        <fullName evidence="2">AB hydrolase-1 domain-containing protein</fullName>
    </recommendedName>
</protein>
<evidence type="ECO:0000313" key="3">
    <source>
        <dbReference type="EMBL" id="OEF97042.1"/>
    </source>
</evidence>
<dbReference type="OrthoDB" id="9805423at2"/>
<dbReference type="PANTHER" id="PTHR43433:SF5">
    <property type="entry name" value="AB HYDROLASE-1 DOMAIN-CONTAINING PROTEIN"/>
    <property type="match status" value="1"/>
</dbReference>
<feature type="domain" description="AB hydrolase-1" evidence="2">
    <location>
        <begin position="89"/>
        <end position="337"/>
    </location>
</feature>
<keyword evidence="4" id="KW-1185">Reference proteome</keyword>
<keyword evidence="1" id="KW-0812">Transmembrane</keyword>
<reference evidence="3 4" key="1">
    <citation type="submission" date="2016-09" db="EMBL/GenBank/DDBJ databases">
        <title>Draft genome sequence for the type strain of Desulfuribacillus alkaliarsenatis AHT28, an obligately anaerobic, sulfidogenic bacterium isolated from Russian soda lake sediments.</title>
        <authorList>
            <person name="Abin C.A."/>
            <person name="Hollibaugh J.T."/>
        </authorList>
    </citation>
    <scope>NUCLEOTIDE SEQUENCE [LARGE SCALE GENOMIC DNA]</scope>
    <source>
        <strain evidence="3 4">AHT28</strain>
    </source>
</reference>
<name>A0A1E5G370_9FIRM</name>
<dbReference type="EMBL" id="MIJE01000022">
    <property type="protein sequence ID" value="OEF97042.1"/>
    <property type="molecule type" value="Genomic_DNA"/>
</dbReference>
<dbReference type="Pfam" id="PF00561">
    <property type="entry name" value="Abhydrolase_1"/>
    <property type="match status" value="1"/>
</dbReference>
<keyword evidence="1" id="KW-0472">Membrane</keyword>
<evidence type="ECO:0000313" key="4">
    <source>
        <dbReference type="Proteomes" id="UP000094296"/>
    </source>
</evidence>